<keyword evidence="2" id="KW-1185">Reference proteome</keyword>
<gene>
    <name evidence="1" type="ORF">SAMN05421731_11096</name>
</gene>
<sequence length="71" mass="8201">MSIKKSLGKINIDLSQFIRFTQQVGFEWLDISQQHILTIATFPIFPQHKDSFDRMLIAQAISDTVYGRSKT</sequence>
<dbReference type="EMBL" id="OANT01000010">
    <property type="protein sequence ID" value="SNX46349.1"/>
    <property type="molecule type" value="Genomic_DNA"/>
</dbReference>
<name>A0A240EDU0_9GAMM</name>
<evidence type="ECO:0000313" key="2">
    <source>
        <dbReference type="Proteomes" id="UP000219042"/>
    </source>
</evidence>
<dbReference type="Proteomes" id="UP000219042">
    <property type="component" value="Unassembled WGS sequence"/>
</dbReference>
<dbReference type="AlphaFoldDB" id="A0A240EDU0"/>
<accession>A0A240EDU0</accession>
<protein>
    <submittedName>
        <fullName evidence="1">Uncharacterized protein</fullName>
    </submittedName>
</protein>
<reference evidence="2" key="1">
    <citation type="submission" date="2016-09" db="EMBL/GenBank/DDBJ databases">
        <authorList>
            <person name="Varghese N."/>
            <person name="Submissions S."/>
        </authorList>
    </citation>
    <scope>NUCLEOTIDE SEQUENCE [LARGE SCALE GENOMIC DNA]</scope>
    <source>
        <strain evidence="2">ANC 4466</strain>
    </source>
</reference>
<dbReference type="RefSeq" id="WP_097080090.1">
    <property type="nucleotide sequence ID" value="NZ_BAABHT010000017.1"/>
</dbReference>
<proteinExistence type="predicted"/>
<dbReference type="OrthoDB" id="9798990at2"/>
<evidence type="ECO:0000313" key="1">
    <source>
        <dbReference type="EMBL" id="SNX46349.1"/>
    </source>
</evidence>
<organism evidence="1 2">
    <name type="scientific">Acinetobacter puyangensis</name>
    <dbReference type="NCBI Taxonomy" id="1096779"/>
    <lineage>
        <taxon>Bacteria</taxon>
        <taxon>Pseudomonadati</taxon>
        <taxon>Pseudomonadota</taxon>
        <taxon>Gammaproteobacteria</taxon>
        <taxon>Moraxellales</taxon>
        <taxon>Moraxellaceae</taxon>
        <taxon>Acinetobacter</taxon>
    </lineage>
</organism>